<proteinExistence type="predicted"/>
<geneLocation type="plasmid" evidence="1 2">
    <name>unnamed2</name>
</geneLocation>
<sequence length="432" mass="51140">MKGTYQIVKPEMAVEIGEGEAILLERIVAYLSGNAHKITGKKGKWIYNSVRQWQEDHFPYWSRYKIKKVIKSLEDKNLIISYKVNAKRCNHTKWYSVNFEEYKKLTERVYNKDILNAQKKRRKKSTNRLVENEPIYNITKSYYTEDTKVSSSKEKKEEDNISKQKVSLKMKEVWNEIFKYSVSPIKAYVNKSNINKLNNLFFNKFEGDIEKWKEYAVKVNSSKFLMGEKETKKGFKAVFGWLIKEEVVEVIEGGEYGVGDRELDKNDILGNTEKKKEVIVNMVDKKISSYAKHKINKAKEMEELEKYAREVSSVGEEDKYGILRIIEGIPKYMLFKDEEYRGVRENIYESYVMKKYFGYTKIEIRKKIREKLGEIGKNNNLEEEFSRLSAMEEMVGRIDIYSQEDMAKIRDMSYLRENLDCKSRKEDFIMGK</sequence>
<keyword evidence="2" id="KW-1185">Reference proteome</keyword>
<dbReference type="EMBL" id="CP110822">
    <property type="protein sequence ID" value="WPX97490.1"/>
    <property type="molecule type" value="Genomic_DNA"/>
</dbReference>
<dbReference type="Proteomes" id="UP001327219">
    <property type="component" value="Plasmid unnamed2"/>
</dbReference>
<gene>
    <name evidence="1" type="ORF">Bandiella_01652</name>
</gene>
<reference evidence="1 2" key="1">
    <citation type="submission" date="2022-11" db="EMBL/GenBank/DDBJ databases">
        <title>Host association and intracellularity evolved multiple times independently in the Rickettsiales.</title>
        <authorList>
            <person name="Castelli M."/>
            <person name="Nardi T."/>
            <person name="Gammuto L."/>
            <person name="Bellinzona G."/>
            <person name="Sabaneyeva E."/>
            <person name="Potekhin A."/>
            <person name="Serra V."/>
            <person name="Petroni G."/>
            <person name="Sassera D."/>
        </authorList>
    </citation>
    <scope>NUCLEOTIDE SEQUENCE [LARGE SCALE GENOMIC DNA]</scope>
    <source>
        <strain evidence="1 2">NDG2</strain>
        <plasmid evidence="1 2">unnamed2</plasmid>
    </source>
</reference>
<name>A0ABZ0UTW0_9RICK</name>
<evidence type="ECO:0000313" key="2">
    <source>
        <dbReference type="Proteomes" id="UP001327219"/>
    </source>
</evidence>
<organism evidence="1 2">
    <name type="scientific">Candidatus Bandiella euplotis</name>
    <dbReference type="NCBI Taxonomy" id="1664265"/>
    <lineage>
        <taxon>Bacteria</taxon>
        <taxon>Pseudomonadati</taxon>
        <taxon>Pseudomonadota</taxon>
        <taxon>Alphaproteobacteria</taxon>
        <taxon>Rickettsiales</taxon>
        <taxon>Candidatus Midichloriaceae</taxon>
        <taxon>Candidatus Bandiella</taxon>
    </lineage>
</organism>
<protein>
    <submittedName>
        <fullName evidence="1">Uncharacterized protein</fullName>
    </submittedName>
</protein>
<keyword evidence="1" id="KW-0614">Plasmid</keyword>
<accession>A0ABZ0UTW0</accession>
<evidence type="ECO:0000313" key="1">
    <source>
        <dbReference type="EMBL" id="WPX97490.1"/>
    </source>
</evidence>